<dbReference type="PANTHER" id="PTHR47592:SF24">
    <property type="entry name" value="BNACNNG30200D PROTEIN"/>
    <property type="match status" value="1"/>
</dbReference>
<name>A0A1U7VUP2_NICSY</name>
<dbReference type="STRING" id="4096.A0A1U7VUP2"/>
<evidence type="ECO:0000259" key="2">
    <source>
        <dbReference type="Pfam" id="PF22936"/>
    </source>
</evidence>
<evidence type="ECO:0000313" key="4">
    <source>
        <dbReference type="RefSeq" id="XP_009771572.1"/>
    </source>
</evidence>
<evidence type="ECO:0000256" key="1">
    <source>
        <dbReference type="SAM" id="MobiDB-lite"/>
    </source>
</evidence>
<dbReference type="InterPro" id="IPR054722">
    <property type="entry name" value="PolX-like_BBD"/>
</dbReference>
<sequence length="330" mass="37498">MTNDNGNQTVPMVTANASTSRTIPILALVEKPRKFFGIDFKRKLEDDMYNIYSNVETSKEPWIALERKYKTEDAALKKFVAAKFYDYKIVYSKSVITQVQELKVIIHDLLADGINRINTNVESINYTICTNRIFIEGLDNKAAEKRCRGNLIKMGANIVEDTPQNNRKRKNVSRQKSNPSKKRFNENCYNCGKAGRKSIDCRATKKYKKKGRANMVEKHEDIDELCTMLFECNLVGNPKKWWIDYGATHHVCAIRETFATYAPIGPKETLSMGNSATAKIEGCGKIFLKMTFGKVVTLKNILHVPEIRKNLVSAGILIKNGFKCVFVSDK</sequence>
<reference evidence="4" key="2">
    <citation type="submission" date="2025-08" db="UniProtKB">
        <authorList>
            <consortium name="RefSeq"/>
        </authorList>
    </citation>
    <scope>IDENTIFICATION</scope>
    <source>
        <tissue evidence="4">Leaf</tissue>
    </source>
</reference>
<gene>
    <name evidence="4" type="primary">LOC104222092</name>
</gene>
<accession>A0A1U7VUP2</accession>
<dbReference type="PANTHER" id="PTHR47592">
    <property type="entry name" value="PBF68 PROTEIN"/>
    <property type="match status" value="1"/>
</dbReference>
<dbReference type="Pfam" id="PF14223">
    <property type="entry name" value="Retrotran_gag_2"/>
    <property type="match status" value="1"/>
</dbReference>
<dbReference type="AlphaFoldDB" id="A0A1U7VUP2"/>
<keyword evidence="3" id="KW-1185">Reference proteome</keyword>
<feature type="region of interest" description="Disordered" evidence="1">
    <location>
        <begin position="159"/>
        <end position="182"/>
    </location>
</feature>
<dbReference type="Pfam" id="PF22936">
    <property type="entry name" value="Pol_BBD"/>
    <property type="match status" value="1"/>
</dbReference>
<dbReference type="RefSeq" id="XP_009771572.1">
    <property type="nucleotide sequence ID" value="XM_009773270.1"/>
</dbReference>
<dbReference type="eggNOG" id="KOG0017">
    <property type="taxonomic scope" value="Eukaryota"/>
</dbReference>
<evidence type="ECO:0000313" key="3">
    <source>
        <dbReference type="Proteomes" id="UP000189701"/>
    </source>
</evidence>
<organism evidence="3 4">
    <name type="scientific">Nicotiana sylvestris</name>
    <name type="common">Wood tobacco</name>
    <name type="synonym">South American tobacco</name>
    <dbReference type="NCBI Taxonomy" id="4096"/>
    <lineage>
        <taxon>Eukaryota</taxon>
        <taxon>Viridiplantae</taxon>
        <taxon>Streptophyta</taxon>
        <taxon>Embryophyta</taxon>
        <taxon>Tracheophyta</taxon>
        <taxon>Spermatophyta</taxon>
        <taxon>Magnoliopsida</taxon>
        <taxon>eudicotyledons</taxon>
        <taxon>Gunneridae</taxon>
        <taxon>Pentapetalae</taxon>
        <taxon>asterids</taxon>
        <taxon>lamiids</taxon>
        <taxon>Solanales</taxon>
        <taxon>Solanaceae</taxon>
        <taxon>Nicotianoideae</taxon>
        <taxon>Nicotianeae</taxon>
        <taxon>Nicotiana</taxon>
    </lineage>
</organism>
<dbReference type="Proteomes" id="UP000189701">
    <property type="component" value="Unplaced"/>
</dbReference>
<protein>
    <submittedName>
        <fullName evidence="4">Uncharacterized protein LOC104222092</fullName>
    </submittedName>
</protein>
<proteinExistence type="predicted"/>
<feature type="non-terminal residue" evidence="4">
    <location>
        <position position="330"/>
    </location>
</feature>
<feature type="domain" description="Retrovirus-related Pol polyprotein from transposon TNT 1-94-like beta-barrel" evidence="2">
    <location>
        <begin position="241"/>
        <end position="322"/>
    </location>
</feature>
<reference evidence="3" key="1">
    <citation type="journal article" date="2013" name="Genome Biol.">
        <title>Reference genomes and transcriptomes of Nicotiana sylvestris and Nicotiana tomentosiformis.</title>
        <authorList>
            <person name="Sierro N."/>
            <person name="Battey J.N."/>
            <person name="Ouadi S."/>
            <person name="Bovet L."/>
            <person name="Goepfert S."/>
            <person name="Bakaher N."/>
            <person name="Peitsch M.C."/>
            <person name="Ivanov N.V."/>
        </authorList>
    </citation>
    <scope>NUCLEOTIDE SEQUENCE [LARGE SCALE GENOMIC DNA]</scope>
</reference>